<dbReference type="PATRIC" id="fig|33036.3.peg.119"/>
<dbReference type="STRING" id="33036.HMPREF3200_00116"/>
<feature type="transmembrane region" description="Helical" evidence="1">
    <location>
        <begin position="66"/>
        <end position="87"/>
    </location>
</feature>
<gene>
    <name evidence="2" type="ORF">HMPREF3200_00116</name>
</gene>
<comment type="caution">
    <text evidence="2">The sequence shown here is derived from an EMBL/GenBank/DDBJ whole genome shotgun (WGS) entry which is preliminary data.</text>
</comment>
<proteinExistence type="predicted"/>
<dbReference type="Pfam" id="PF06541">
    <property type="entry name" value="ABC_trans_CmpB"/>
    <property type="match status" value="1"/>
</dbReference>
<keyword evidence="3" id="KW-1185">Reference proteome</keyword>
<dbReference type="AlphaFoldDB" id="A0A133KIT9"/>
<protein>
    <recommendedName>
        <fullName evidence="4">ABC transporter permease</fullName>
    </recommendedName>
</protein>
<evidence type="ECO:0008006" key="4">
    <source>
        <dbReference type="Google" id="ProtNLM"/>
    </source>
</evidence>
<name>A0A133KIT9_9FIRM</name>
<dbReference type="InterPro" id="IPR010540">
    <property type="entry name" value="CmpB_TMEM229"/>
</dbReference>
<reference evidence="3" key="1">
    <citation type="submission" date="2016-01" db="EMBL/GenBank/DDBJ databases">
        <authorList>
            <person name="Mitreva M."/>
            <person name="Pepin K.H."/>
            <person name="Mihindukulasuriya K.A."/>
            <person name="Fulton R."/>
            <person name="Fronick C."/>
            <person name="O'Laughlin M."/>
            <person name="Miner T."/>
            <person name="Herter B."/>
            <person name="Rosa B.A."/>
            <person name="Cordes M."/>
            <person name="Tomlinson C."/>
            <person name="Wollam A."/>
            <person name="Palsikar V.B."/>
            <person name="Mardis E.R."/>
            <person name="Wilson R.K."/>
        </authorList>
    </citation>
    <scope>NUCLEOTIDE SEQUENCE [LARGE SCALE GENOMIC DNA]</scope>
    <source>
        <strain evidence="3">MJR8151</strain>
    </source>
</reference>
<accession>A0A133KIT9</accession>
<dbReference type="Proteomes" id="UP000070383">
    <property type="component" value="Unassembled WGS sequence"/>
</dbReference>
<keyword evidence="1" id="KW-0472">Membrane</keyword>
<keyword evidence="1" id="KW-1133">Transmembrane helix</keyword>
<dbReference type="OrthoDB" id="9789229at2"/>
<sequence length="258" mass="30375">MDFVYYLTYFFIYAFIGWILEVFYKAMTRGIFVNSGFLNGPYCPVYGFGAIGVLYFLSLVETNNKLLLFFSSMLIATLVEYLTGFILEKLFHMKWWDYSDRLLNIRGYICLEFSLIWGALCFILYEAVHPLLVHFISHFTSRFLLGADIVFSLVLIVDCLATINTLLGINKKFKEIERSSEKIKEVSDRIGERVAKRSLDLKDKKEEFEKSKLALEIDEKEVKIKEDLRRIFEKKSERRILKAFPNLLGRIEERLRKE</sequence>
<feature type="transmembrane region" description="Helical" evidence="1">
    <location>
        <begin position="108"/>
        <end position="125"/>
    </location>
</feature>
<keyword evidence="1" id="KW-0812">Transmembrane</keyword>
<dbReference type="RefSeq" id="WP_060928840.1">
    <property type="nucleotide sequence ID" value="NZ_KQ955246.1"/>
</dbReference>
<dbReference type="EMBL" id="LRPM01000003">
    <property type="protein sequence ID" value="KWZ79388.1"/>
    <property type="molecule type" value="Genomic_DNA"/>
</dbReference>
<feature type="transmembrane region" description="Helical" evidence="1">
    <location>
        <begin position="36"/>
        <end position="60"/>
    </location>
</feature>
<feature type="transmembrane region" description="Helical" evidence="1">
    <location>
        <begin position="6"/>
        <end position="24"/>
    </location>
</feature>
<evidence type="ECO:0000313" key="2">
    <source>
        <dbReference type="EMBL" id="KWZ79388.1"/>
    </source>
</evidence>
<organism evidence="2 3">
    <name type="scientific">Anaerococcus tetradius</name>
    <dbReference type="NCBI Taxonomy" id="33036"/>
    <lineage>
        <taxon>Bacteria</taxon>
        <taxon>Bacillati</taxon>
        <taxon>Bacillota</taxon>
        <taxon>Tissierellia</taxon>
        <taxon>Tissierellales</taxon>
        <taxon>Peptoniphilaceae</taxon>
        <taxon>Anaerococcus</taxon>
    </lineage>
</organism>
<evidence type="ECO:0000256" key="1">
    <source>
        <dbReference type="SAM" id="Phobius"/>
    </source>
</evidence>
<evidence type="ECO:0000313" key="3">
    <source>
        <dbReference type="Proteomes" id="UP000070383"/>
    </source>
</evidence>
<feature type="transmembrane region" description="Helical" evidence="1">
    <location>
        <begin position="145"/>
        <end position="169"/>
    </location>
</feature>